<organism evidence="1">
    <name type="scientific">Deinococcus sonorensis KR-87</name>
    <dbReference type="NCBI Taxonomy" id="694439"/>
    <lineage>
        <taxon>Bacteria</taxon>
        <taxon>Thermotogati</taxon>
        <taxon>Deinococcota</taxon>
        <taxon>Deinococci</taxon>
        <taxon>Deinococcales</taxon>
        <taxon>Deinococcaceae</taxon>
        <taxon>Deinococcus</taxon>
    </lineage>
</organism>
<gene>
    <name evidence="1" type="ORF">ABOD76_07115</name>
</gene>
<name>A0AAU7UBT4_9DEIO</name>
<evidence type="ECO:0008006" key="2">
    <source>
        <dbReference type="Google" id="ProtNLM"/>
    </source>
</evidence>
<evidence type="ECO:0000313" key="1">
    <source>
        <dbReference type="EMBL" id="XBV86062.1"/>
    </source>
</evidence>
<protein>
    <recommendedName>
        <fullName evidence="2">ABM domain-containing protein</fullName>
    </recommendedName>
</protein>
<sequence>MSIRVHYIEGRREQGDDIQAQLSDLMARLGHRDGFLGAELLVSPEQPGLCLLESRWMGEVPALRVPPGCKSWSFEVAEIWQASPQA</sequence>
<reference evidence="1" key="1">
    <citation type="submission" date="2024-06" db="EMBL/GenBank/DDBJ databases">
        <title>Draft Genome Sequence of Deinococcus sonorensis Type Strain KR-87, a Biofilm Producing Representative of the Genus Deinococcus.</title>
        <authorList>
            <person name="Boren L.S."/>
            <person name="Grosso R.A."/>
            <person name="Hugenberg-Cox A.N."/>
            <person name="Hill J.T.E."/>
            <person name="Albert C.M."/>
            <person name="Tuohy J.M."/>
        </authorList>
    </citation>
    <scope>NUCLEOTIDE SEQUENCE</scope>
    <source>
        <strain evidence="1">KR-87</strain>
    </source>
</reference>
<dbReference type="KEGG" id="dsc:ABOD76_07115"/>
<dbReference type="SUPFAM" id="SSF54909">
    <property type="entry name" value="Dimeric alpha+beta barrel"/>
    <property type="match status" value="1"/>
</dbReference>
<dbReference type="RefSeq" id="WP_350244113.1">
    <property type="nucleotide sequence ID" value="NZ_CP158299.1"/>
</dbReference>
<dbReference type="AlphaFoldDB" id="A0AAU7UBT4"/>
<dbReference type="EMBL" id="CP158299">
    <property type="protein sequence ID" value="XBV86062.1"/>
    <property type="molecule type" value="Genomic_DNA"/>
</dbReference>
<proteinExistence type="predicted"/>
<dbReference type="InterPro" id="IPR011008">
    <property type="entry name" value="Dimeric_a/b-barrel"/>
</dbReference>
<accession>A0AAU7UBT4</accession>